<evidence type="ECO:0000313" key="9">
    <source>
        <dbReference type="EMBL" id="GMF39949.1"/>
    </source>
</evidence>
<organism evidence="9 10">
    <name type="scientific">Phytophthora lilii</name>
    <dbReference type="NCBI Taxonomy" id="2077276"/>
    <lineage>
        <taxon>Eukaryota</taxon>
        <taxon>Sar</taxon>
        <taxon>Stramenopiles</taxon>
        <taxon>Oomycota</taxon>
        <taxon>Peronosporomycetes</taxon>
        <taxon>Peronosporales</taxon>
        <taxon>Peronosporaceae</taxon>
        <taxon>Phytophthora</taxon>
    </lineage>
</organism>
<evidence type="ECO:0000313" key="10">
    <source>
        <dbReference type="Proteomes" id="UP001165083"/>
    </source>
</evidence>
<dbReference type="PROSITE" id="PS50857">
    <property type="entry name" value="COX2_CUA"/>
    <property type="match status" value="1"/>
</dbReference>
<comment type="cofactor">
    <cofactor evidence="1">
        <name>Cu cation</name>
        <dbReference type="ChEBI" id="CHEBI:23378"/>
    </cofactor>
</comment>
<comment type="subcellular location">
    <subcellularLocation>
        <location evidence="2">Membrane</location>
    </subcellularLocation>
</comment>
<comment type="similarity">
    <text evidence="3">Belongs to the cytochrome c oxidase subunit 2 family.</text>
</comment>
<dbReference type="AlphaFoldDB" id="A0A9W6XJT7"/>
<feature type="region of interest" description="Disordered" evidence="7">
    <location>
        <begin position="84"/>
        <end position="118"/>
    </location>
</feature>
<protein>
    <recommendedName>
        <fullName evidence="5">Cytochrome c oxidase polypeptide II</fullName>
    </recommendedName>
</protein>
<dbReference type="EMBL" id="BSXW01001926">
    <property type="protein sequence ID" value="GMF39949.1"/>
    <property type="molecule type" value="Genomic_DNA"/>
</dbReference>
<evidence type="ECO:0000256" key="6">
    <source>
        <dbReference type="ARBA" id="ARBA00049512"/>
    </source>
</evidence>
<dbReference type="Proteomes" id="UP001165083">
    <property type="component" value="Unassembled WGS sequence"/>
</dbReference>
<comment type="caution">
    <text evidence="9">The sequence shown here is derived from an EMBL/GenBank/DDBJ whole genome shotgun (WGS) entry which is preliminary data.</text>
</comment>
<evidence type="ECO:0000256" key="1">
    <source>
        <dbReference type="ARBA" id="ARBA00001935"/>
    </source>
</evidence>
<dbReference type="GO" id="GO:0042773">
    <property type="term" value="P:ATP synthesis coupled electron transport"/>
    <property type="evidence" value="ECO:0007669"/>
    <property type="project" value="TreeGrafter"/>
</dbReference>
<dbReference type="PANTHER" id="PTHR22888">
    <property type="entry name" value="CYTOCHROME C OXIDASE, SUBUNIT II"/>
    <property type="match status" value="1"/>
</dbReference>
<dbReference type="InterPro" id="IPR002429">
    <property type="entry name" value="CcO_II-like_C"/>
</dbReference>
<dbReference type="OrthoDB" id="110257at2759"/>
<evidence type="ECO:0000256" key="7">
    <source>
        <dbReference type="SAM" id="MobiDB-lite"/>
    </source>
</evidence>
<reference evidence="9" key="1">
    <citation type="submission" date="2023-04" db="EMBL/GenBank/DDBJ databases">
        <title>Phytophthora lilii NBRC 32176.</title>
        <authorList>
            <person name="Ichikawa N."/>
            <person name="Sato H."/>
            <person name="Tonouchi N."/>
        </authorList>
    </citation>
    <scope>NUCLEOTIDE SEQUENCE</scope>
    <source>
        <strain evidence="9">NBRC 32176</strain>
    </source>
</reference>
<evidence type="ECO:0000256" key="5">
    <source>
        <dbReference type="ARBA" id="ARBA00031389"/>
    </source>
</evidence>
<sequence>MAYSPEQYLANKERINACPGRLNQTSMFIKREGVFYGQCSEICGVNHGFMPIVVEAVSLEDYLTWKVAQKRYYQRTRDARLSYQKSYDDKNREQIRARKPKTELSESESELNNETELN</sequence>
<dbReference type="Gene3D" id="2.60.40.420">
    <property type="entry name" value="Cupredoxins - blue copper proteins"/>
    <property type="match status" value="1"/>
</dbReference>
<dbReference type="GO" id="GO:0004129">
    <property type="term" value="F:cytochrome-c oxidase activity"/>
    <property type="evidence" value="ECO:0007669"/>
    <property type="project" value="UniProtKB-EC"/>
</dbReference>
<feature type="domain" description="Cytochrome oxidase subunit II copper A binding" evidence="8">
    <location>
        <begin position="1"/>
        <end position="68"/>
    </location>
</feature>
<name>A0A9W6XJT7_9STRA</name>
<accession>A0A9W6XJT7</accession>
<feature type="compositionally biased region" description="Acidic residues" evidence="7">
    <location>
        <begin position="105"/>
        <end position="118"/>
    </location>
</feature>
<keyword evidence="4" id="KW-0472">Membrane</keyword>
<dbReference type="GO" id="GO:0005507">
    <property type="term" value="F:copper ion binding"/>
    <property type="evidence" value="ECO:0007669"/>
    <property type="project" value="InterPro"/>
</dbReference>
<feature type="compositionally biased region" description="Basic and acidic residues" evidence="7">
    <location>
        <begin position="84"/>
        <end position="104"/>
    </location>
</feature>
<dbReference type="InterPro" id="IPR008972">
    <property type="entry name" value="Cupredoxin"/>
</dbReference>
<dbReference type="PRINTS" id="PR01166">
    <property type="entry name" value="CYCOXIDASEII"/>
</dbReference>
<evidence type="ECO:0000256" key="3">
    <source>
        <dbReference type="ARBA" id="ARBA00007866"/>
    </source>
</evidence>
<proteinExistence type="inferred from homology"/>
<gene>
    <name evidence="9" type="ORF">Plil01_001641600</name>
</gene>
<keyword evidence="10" id="KW-1185">Reference proteome</keyword>
<evidence type="ECO:0000256" key="4">
    <source>
        <dbReference type="ARBA" id="ARBA00023136"/>
    </source>
</evidence>
<comment type="catalytic activity">
    <reaction evidence="6">
        <text>4 Fe(II)-[cytochrome c] + O2 + 8 H(+)(in) = 4 Fe(III)-[cytochrome c] + 2 H2O + 4 H(+)(out)</text>
        <dbReference type="Rhea" id="RHEA:11436"/>
        <dbReference type="Rhea" id="RHEA-COMP:10350"/>
        <dbReference type="Rhea" id="RHEA-COMP:14399"/>
        <dbReference type="ChEBI" id="CHEBI:15377"/>
        <dbReference type="ChEBI" id="CHEBI:15378"/>
        <dbReference type="ChEBI" id="CHEBI:15379"/>
        <dbReference type="ChEBI" id="CHEBI:29033"/>
        <dbReference type="ChEBI" id="CHEBI:29034"/>
        <dbReference type="EC" id="7.1.1.9"/>
    </reaction>
    <physiologicalReaction direction="left-to-right" evidence="6">
        <dbReference type="Rhea" id="RHEA:11437"/>
    </physiologicalReaction>
</comment>
<dbReference type="SUPFAM" id="SSF49503">
    <property type="entry name" value="Cupredoxins"/>
    <property type="match status" value="1"/>
</dbReference>
<dbReference type="GO" id="GO:0016020">
    <property type="term" value="C:membrane"/>
    <property type="evidence" value="ECO:0007669"/>
    <property type="project" value="UniProtKB-SubCell"/>
</dbReference>
<evidence type="ECO:0000256" key="2">
    <source>
        <dbReference type="ARBA" id="ARBA00004370"/>
    </source>
</evidence>
<dbReference type="Pfam" id="PF00116">
    <property type="entry name" value="COX2"/>
    <property type="match status" value="1"/>
</dbReference>
<dbReference type="PANTHER" id="PTHR22888:SF9">
    <property type="entry name" value="CYTOCHROME C OXIDASE SUBUNIT 2"/>
    <property type="match status" value="1"/>
</dbReference>
<evidence type="ECO:0000259" key="8">
    <source>
        <dbReference type="PROSITE" id="PS50857"/>
    </source>
</evidence>
<dbReference type="InterPro" id="IPR045187">
    <property type="entry name" value="CcO_II"/>
</dbReference>